<evidence type="ECO:0000256" key="10">
    <source>
        <dbReference type="RuleBase" id="RU361115"/>
    </source>
</evidence>
<feature type="region of interest" description="Disordered" evidence="11">
    <location>
        <begin position="526"/>
        <end position="713"/>
    </location>
</feature>
<evidence type="ECO:0000313" key="13">
    <source>
        <dbReference type="Proteomes" id="UP000192927"/>
    </source>
</evidence>
<evidence type="ECO:0000256" key="9">
    <source>
        <dbReference type="ARBA" id="ARBA00023160"/>
    </source>
</evidence>
<dbReference type="GO" id="GO:0019367">
    <property type="term" value="P:fatty acid elongation, saturated fatty acid"/>
    <property type="evidence" value="ECO:0007669"/>
    <property type="project" value="TreeGrafter"/>
</dbReference>
<keyword evidence="13" id="KW-1185">Reference proteome</keyword>
<evidence type="ECO:0000256" key="2">
    <source>
        <dbReference type="ARBA" id="ARBA00022516"/>
    </source>
</evidence>
<keyword evidence="7 10" id="KW-0443">Lipid metabolism</keyword>
<dbReference type="PANTHER" id="PTHR11157:SF169">
    <property type="entry name" value="ELONGATION OF FATTY ACIDS PROTEIN"/>
    <property type="match status" value="1"/>
</dbReference>
<feature type="transmembrane region" description="Helical" evidence="10">
    <location>
        <begin position="98"/>
        <end position="121"/>
    </location>
</feature>
<evidence type="ECO:0000256" key="3">
    <source>
        <dbReference type="ARBA" id="ARBA00022679"/>
    </source>
</evidence>
<dbReference type="Pfam" id="PF01151">
    <property type="entry name" value="ELO"/>
    <property type="match status" value="1"/>
</dbReference>
<evidence type="ECO:0000256" key="8">
    <source>
        <dbReference type="ARBA" id="ARBA00023136"/>
    </source>
</evidence>
<keyword evidence="9 10" id="KW-0275">Fatty acid biosynthesis</keyword>
<feature type="compositionally biased region" description="Basic and acidic residues" evidence="11">
    <location>
        <begin position="546"/>
        <end position="604"/>
    </location>
</feature>
<dbReference type="PANTHER" id="PTHR11157">
    <property type="entry name" value="FATTY ACID ACYL TRANSFERASE-RELATED"/>
    <property type="match status" value="1"/>
</dbReference>
<dbReference type="GO" id="GO:0034626">
    <property type="term" value="P:fatty acid elongation, polyunsaturated fatty acid"/>
    <property type="evidence" value="ECO:0007669"/>
    <property type="project" value="TreeGrafter"/>
</dbReference>
<evidence type="ECO:0000256" key="7">
    <source>
        <dbReference type="ARBA" id="ARBA00023098"/>
    </source>
</evidence>
<evidence type="ECO:0000256" key="6">
    <source>
        <dbReference type="ARBA" id="ARBA00022989"/>
    </source>
</evidence>
<keyword evidence="4 10" id="KW-0812">Transmembrane</keyword>
<dbReference type="Gene3D" id="1.20.120.20">
    <property type="entry name" value="Apolipoprotein"/>
    <property type="match status" value="1"/>
</dbReference>
<dbReference type="GO" id="GO:0009922">
    <property type="term" value="F:fatty acid elongase activity"/>
    <property type="evidence" value="ECO:0007669"/>
    <property type="project" value="InterPro"/>
</dbReference>
<keyword evidence="5 10" id="KW-0276">Fatty acid metabolism</keyword>
<feature type="transmembrane region" description="Helical" evidence="10">
    <location>
        <begin position="246"/>
        <end position="267"/>
    </location>
</feature>
<accession>A0A1W5DEQ5</accession>
<dbReference type="GO" id="GO:0030148">
    <property type="term" value="P:sphingolipid biosynthetic process"/>
    <property type="evidence" value="ECO:0007669"/>
    <property type="project" value="TreeGrafter"/>
</dbReference>
<dbReference type="InterPro" id="IPR002076">
    <property type="entry name" value="ELO_fam"/>
</dbReference>
<dbReference type="GO" id="GO:0034625">
    <property type="term" value="P:fatty acid elongation, monounsaturated fatty acid"/>
    <property type="evidence" value="ECO:0007669"/>
    <property type="project" value="TreeGrafter"/>
</dbReference>
<dbReference type="AlphaFoldDB" id="A0A1W5DEQ5"/>
<feature type="transmembrane region" description="Helical" evidence="10">
    <location>
        <begin position="61"/>
        <end position="78"/>
    </location>
</feature>
<feature type="compositionally biased region" description="Basic and acidic residues" evidence="11">
    <location>
        <begin position="681"/>
        <end position="713"/>
    </location>
</feature>
<feature type="compositionally biased region" description="Basic and acidic residues" evidence="11">
    <location>
        <begin position="616"/>
        <end position="665"/>
    </location>
</feature>
<evidence type="ECO:0000256" key="5">
    <source>
        <dbReference type="ARBA" id="ARBA00022832"/>
    </source>
</evidence>
<protein>
    <recommendedName>
        <fullName evidence="10">Elongation of fatty acids protein</fullName>
        <ecNumber evidence="10">2.3.1.-</ecNumber>
    </recommendedName>
</protein>
<keyword evidence="6 10" id="KW-1133">Transmembrane helix</keyword>
<keyword evidence="3 10" id="KW-0808">Transferase</keyword>
<dbReference type="Proteomes" id="UP000192927">
    <property type="component" value="Unassembled WGS sequence"/>
</dbReference>
<dbReference type="EC" id="2.3.1.-" evidence="10"/>
<comment type="subcellular location">
    <subcellularLocation>
        <location evidence="1">Membrane</location>
        <topology evidence="1">Multi-pass membrane protein</topology>
    </subcellularLocation>
</comment>
<dbReference type="GO" id="GO:0042761">
    <property type="term" value="P:very long-chain fatty acid biosynthetic process"/>
    <property type="evidence" value="ECO:0007669"/>
    <property type="project" value="TreeGrafter"/>
</dbReference>
<sequence length="713" mass="77518">MLNLPSHTTSSFAVHVTNPPASLLEFPPAPVPESLSPPVSDHTFARPFSIPPALYNDLLSVNYPITVALVYAVTVSIINQWNKQRNNKPWAFSKTRIFYLFVVLHNIFLAVYSAWTCAGMIHAMMHTWPGIKGDHGLAEVADAMCKMHGPRGLGNAATYNSTTSVWGVTNQSVKLAGFNPDSTDVGRLWNEGLAYYGWLFYLSKFYEVVDTLVILAKGKHSSLLQTFHHAGAMMCVWAGIRYMSPPIWMFVLVNSGLHALMYTYYTLTALSFRVPQVLKRTLTMLQILQLVVGASYALAHLFIAYEIPVSVPYLFVHNLSTAIPSAASSVSSAFVSATATAGVGGWLKKIALRAAGEEGLAENVCNNQGEAFGIDAIHAQEVEKAQEEIRYRNVTQMVHCLDTSGQVFAIWLNLFYLAPLTLLFIDFFVRSYFKRTKATSKRDPDHKHKHVLDNAEKASKDAFKGVERQIHEAMADDEGNEDMAIPPGLADDIKAKAEEAKAGLKKGADKLAKGVKHAAIKGKDAAKEAFEDAQDKAKNAASNGEETAKEASDAAKEKVKNAASKGEDAAKDFSETVKEMGEDAASKGEEAAKDVSENVKEKGKYAASKGQGAAKDASETAKEKGQNAADKAQDGAKDATETAKEKSNAVKEKSEGAAKEADSKTKSQCASNGGKSTTGGDFERDERAYEVNPDELKDAKEREAEREMQPKPS</sequence>
<keyword evidence="8 10" id="KW-0472">Membrane</keyword>
<evidence type="ECO:0000256" key="11">
    <source>
        <dbReference type="SAM" id="MobiDB-lite"/>
    </source>
</evidence>
<feature type="compositionally biased region" description="Basic and acidic residues" evidence="11">
    <location>
        <begin position="526"/>
        <end position="538"/>
    </location>
</feature>
<feature type="transmembrane region" description="Helical" evidence="10">
    <location>
        <begin position="287"/>
        <end position="305"/>
    </location>
</feature>
<evidence type="ECO:0000256" key="4">
    <source>
        <dbReference type="ARBA" id="ARBA00022692"/>
    </source>
</evidence>
<comment type="similarity">
    <text evidence="10">Belongs to the ELO family.</text>
</comment>
<comment type="catalytic activity">
    <reaction evidence="10">
        <text>an acyl-CoA + malonyl-CoA + H(+) = a 3-oxoacyl-CoA + CO2 + CoA</text>
        <dbReference type="Rhea" id="RHEA:50252"/>
        <dbReference type="ChEBI" id="CHEBI:15378"/>
        <dbReference type="ChEBI" id="CHEBI:16526"/>
        <dbReference type="ChEBI" id="CHEBI:57287"/>
        <dbReference type="ChEBI" id="CHEBI:57384"/>
        <dbReference type="ChEBI" id="CHEBI:58342"/>
        <dbReference type="ChEBI" id="CHEBI:90726"/>
    </reaction>
    <physiologicalReaction direction="left-to-right" evidence="10">
        <dbReference type="Rhea" id="RHEA:50253"/>
    </physiologicalReaction>
</comment>
<evidence type="ECO:0000256" key="1">
    <source>
        <dbReference type="ARBA" id="ARBA00004141"/>
    </source>
</evidence>
<dbReference type="EMBL" id="FWEW01003840">
    <property type="protein sequence ID" value="SLM41369.1"/>
    <property type="molecule type" value="Genomic_DNA"/>
</dbReference>
<name>A0A1W5DEQ5_9LECA</name>
<reference evidence="13" key="1">
    <citation type="submission" date="2017-03" db="EMBL/GenBank/DDBJ databases">
        <authorList>
            <person name="Sharma R."/>
            <person name="Thines M."/>
        </authorList>
    </citation>
    <scope>NUCLEOTIDE SEQUENCE [LARGE SCALE GENOMIC DNA]</scope>
</reference>
<feature type="compositionally biased region" description="Polar residues" evidence="11">
    <location>
        <begin position="666"/>
        <end position="679"/>
    </location>
</feature>
<feature type="transmembrane region" description="Helical" evidence="10">
    <location>
        <begin position="408"/>
        <end position="429"/>
    </location>
</feature>
<dbReference type="GO" id="GO:0005789">
    <property type="term" value="C:endoplasmic reticulum membrane"/>
    <property type="evidence" value="ECO:0007669"/>
    <property type="project" value="TreeGrafter"/>
</dbReference>
<evidence type="ECO:0000313" key="12">
    <source>
        <dbReference type="EMBL" id="SLM41369.1"/>
    </source>
</evidence>
<keyword evidence="2 10" id="KW-0444">Lipid biosynthesis</keyword>
<organism evidence="12 13">
    <name type="scientific">Lasallia pustulata</name>
    <dbReference type="NCBI Taxonomy" id="136370"/>
    <lineage>
        <taxon>Eukaryota</taxon>
        <taxon>Fungi</taxon>
        <taxon>Dikarya</taxon>
        <taxon>Ascomycota</taxon>
        <taxon>Pezizomycotina</taxon>
        <taxon>Lecanoromycetes</taxon>
        <taxon>OSLEUM clade</taxon>
        <taxon>Umbilicariomycetidae</taxon>
        <taxon>Umbilicariales</taxon>
        <taxon>Umbilicariaceae</taxon>
        <taxon>Lasallia</taxon>
    </lineage>
</organism>
<proteinExistence type="inferred from homology"/>